<reference evidence="3 4" key="1">
    <citation type="submission" date="2023-10" db="EMBL/GenBank/DDBJ databases">
        <title>Characterization of rhizosphere-enriched actinobacteria from wheat plants lab-grown on chernevaya soil.</title>
        <authorList>
            <person name="Tikhonova E.N."/>
            <person name="Konopkin A."/>
            <person name="Kravchenko I.K."/>
        </authorList>
    </citation>
    <scope>NUCLEOTIDE SEQUENCE [LARGE SCALE GENOMIC DNA]</scope>
    <source>
        <strain evidence="3 4">RR29</strain>
    </source>
</reference>
<evidence type="ECO:0000256" key="1">
    <source>
        <dbReference type="ARBA" id="ARBA00008710"/>
    </source>
</evidence>
<organism evidence="3 4">
    <name type="scientific">Streptomyces prunicolor</name>
    <dbReference type="NCBI Taxonomy" id="67348"/>
    <lineage>
        <taxon>Bacteria</taxon>
        <taxon>Bacillati</taxon>
        <taxon>Actinomycetota</taxon>
        <taxon>Actinomycetes</taxon>
        <taxon>Kitasatosporales</taxon>
        <taxon>Streptomycetaceae</taxon>
        <taxon>Streptomyces</taxon>
    </lineage>
</organism>
<accession>A0ABU4FE63</accession>
<dbReference type="InterPro" id="IPR012349">
    <property type="entry name" value="Split_barrel_FMN-bd"/>
</dbReference>
<proteinExistence type="inferred from homology"/>
<protein>
    <submittedName>
        <fullName evidence="3">Nitroreductase/quinone reductase family protein</fullName>
    </submittedName>
</protein>
<dbReference type="Gene3D" id="2.30.110.10">
    <property type="entry name" value="Electron Transport, Fmn-binding Protein, Chain A"/>
    <property type="match status" value="1"/>
</dbReference>
<dbReference type="Pfam" id="PF04075">
    <property type="entry name" value="F420H2_quin_red"/>
    <property type="match status" value="1"/>
</dbReference>
<comment type="catalytic activity">
    <reaction evidence="2">
        <text>oxidized coenzyme F420-(gamma-L-Glu)(n) + a quinol + H(+) = reduced coenzyme F420-(gamma-L-Glu)(n) + a quinone</text>
        <dbReference type="Rhea" id="RHEA:39663"/>
        <dbReference type="Rhea" id="RHEA-COMP:12939"/>
        <dbReference type="Rhea" id="RHEA-COMP:14378"/>
        <dbReference type="ChEBI" id="CHEBI:15378"/>
        <dbReference type="ChEBI" id="CHEBI:24646"/>
        <dbReference type="ChEBI" id="CHEBI:132124"/>
        <dbReference type="ChEBI" id="CHEBI:133980"/>
        <dbReference type="ChEBI" id="CHEBI:139511"/>
    </reaction>
</comment>
<comment type="caution">
    <text evidence="3">The sequence shown here is derived from an EMBL/GenBank/DDBJ whole genome shotgun (WGS) entry which is preliminary data.</text>
</comment>
<dbReference type="RefSeq" id="WP_266865370.1">
    <property type="nucleotide sequence ID" value="NZ_JAPEMW010000001.1"/>
</dbReference>
<name>A0ABU4FE63_9ACTN</name>
<dbReference type="PANTHER" id="PTHR39428">
    <property type="entry name" value="F420H(2)-DEPENDENT QUINONE REDUCTASE RV1261C"/>
    <property type="match status" value="1"/>
</dbReference>
<dbReference type="PANTHER" id="PTHR39428:SF1">
    <property type="entry name" value="F420H(2)-DEPENDENT QUINONE REDUCTASE RV1261C"/>
    <property type="match status" value="1"/>
</dbReference>
<dbReference type="InterPro" id="IPR004378">
    <property type="entry name" value="F420H2_quin_Rdtase"/>
</dbReference>
<comment type="similarity">
    <text evidence="1">Belongs to the F420H(2)-dependent quinone reductase family.</text>
</comment>
<sequence>MGAYEVPNAETITYEERQAFNRTVIAEFRANAGQVSCLWEGATALLLTTTGAKSGRIRLTPLAYVAIDGAIIIVGSKSGSESMPDWVFNLRANPHARIEIGTDAYDVIARELPLDERAVTYPKVAAAASVFGEYEAKTRRVIPLFELQRA</sequence>
<dbReference type="Proteomes" id="UP001187346">
    <property type="component" value="Unassembled WGS sequence"/>
</dbReference>
<keyword evidence="4" id="KW-1185">Reference proteome</keyword>
<evidence type="ECO:0000313" key="4">
    <source>
        <dbReference type="Proteomes" id="UP001187346"/>
    </source>
</evidence>
<dbReference type="EMBL" id="JAWMAJ010000077">
    <property type="protein sequence ID" value="MDV7218867.1"/>
    <property type="molecule type" value="Genomic_DNA"/>
</dbReference>
<evidence type="ECO:0000256" key="2">
    <source>
        <dbReference type="ARBA" id="ARBA00049106"/>
    </source>
</evidence>
<dbReference type="SUPFAM" id="SSF50475">
    <property type="entry name" value="FMN-binding split barrel"/>
    <property type="match status" value="1"/>
</dbReference>
<evidence type="ECO:0000313" key="3">
    <source>
        <dbReference type="EMBL" id="MDV7218867.1"/>
    </source>
</evidence>
<dbReference type="NCBIfam" id="TIGR00026">
    <property type="entry name" value="hi_GC_TIGR00026"/>
    <property type="match status" value="1"/>
</dbReference>
<gene>
    <name evidence="3" type="ORF">R5A26_23230</name>
</gene>